<proteinExistence type="predicted"/>
<protein>
    <submittedName>
        <fullName evidence="3">Uncharacterized protein</fullName>
    </submittedName>
</protein>
<feature type="coiled-coil region" evidence="1">
    <location>
        <begin position="1"/>
        <end position="28"/>
    </location>
</feature>
<gene>
    <name evidence="3" type="ORF">GCM10010365_21090</name>
</gene>
<reference evidence="3" key="2">
    <citation type="submission" date="2020-09" db="EMBL/GenBank/DDBJ databases">
        <authorList>
            <person name="Sun Q."/>
            <person name="Ohkuma M."/>
        </authorList>
    </citation>
    <scope>NUCLEOTIDE SEQUENCE</scope>
    <source>
        <strain evidence="3">JCM 4815</strain>
    </source>
</reference>
<reference evidence="3" key="1">
    <citation type="journal article" date="2014" name="Int. J. Syst. Evol. Microbiol.">
        <title>Complete genome sequence of Corynebacterium casei LMG S-19264T (=DSM 44701T), isolated from a smear-ripened cheese.</title>
        <authorList>
            <consortium name="US DOE Joint Genome Institute (JGI-PGF)"/>
            <person name="Walter F."/>
            <person name="Albersmeier A."/>
            <person name="Kalinowski J."/>
            <person name="Ruckert C."/>
        </authorList>
    </citation>
    <scope>NUCLEOTIDE SEQUENCE</scope>
    <source>
        <strain evidence="3">JCM 4815</strain>
    </source>
</reference>
<feature type="coiled-coil region" evidence="1">
    <location>
        <begin position="86"/>
        <end position="113"/>
    </location>
</feature>
<keyword evidence="4" id="KW-1185">Reference proteome</keyword>
<sequence>MKALSEQLSELAERARKVEDVVAAAREDNRARLETKQRELQKSVAEGKARADQRITAARETERKRWNALHASVDQWFAELRAADDKRRAERDVRKAQRRADMLEEDAVNTINLALYVLDQAEYAVIDAVVARADADDLTQHS</sequence>
<evidence type="ECO:0000256" key="1">
    <source>
        <dbReference type="SAM" id="Coils"/>
    </source>
</evidence>
<evidence type="ECO:0000256" key="2">
    <source>
        <dbReference type="SAM" id="MobiDB-lite"/>
    </source>
</evidence>
<feature type="region of interest" description="Disordered" evidence="2">
    <location>
        <begin position="35"/>
        <end position="54"/>
    </location>
</feature>
<comment type="caution">
    <text evidence="3">The sequence shown here is derived from an EMBL/GenBank/DDBJ whole genome shotgun (WGS) entry which is preliminary data.</text>
</comment>
<name>A0A918PDS5_9ACTN</name>
<keyword evidence="1" id="KW-0175">Coiled coil</keyword>
<dbReference type="RefSeq" id="WP_030585071.1">
    <property type="nucleotide sequence ID" value="NZ_BMVW01000002.1"/>
</dbReference>
<dbReference type="Proteomes" id="UP000622166">
    <property type="component" value="Unassembled WGS sequence"/>
</dbReference>
<dbReference type="AlphaFoldDB" id="A0A918PDS5"/>
<evidence type="ECO:0000313" key="3">
    <source>
        <dbReference type="EMBL" id="GGZ01824.1"/>
    </source>
</evidence>
<accession>A0A918PDS5</accession>
<organism evidence="3 4">
    <name type="scientific">Streptomyces poonensis</name>
    <dbReference type="NCBI Taxonomy" id="68255"/>
    <lineage>
        <taxon>Bacteria</taxon>
        <taxon>Bacillati</taxon>
        <taxon>Actinomycetota</taxon>
        <taxon>Actinomycetes</taxon>
        <taxon>Kitasatosporales</taxon>
        <taxon>Streptomycetaceae</taxon>
        <taxon>Streptomyces</taxon>
    </lineage>
</organism>
<dbReference type="EMBL" id="BMVW01000002">
    <property type="protein sequence ID" value="GGZ01824.1"/>
    <property type="molecule type" value="Genomic_DNA"/>
</dbReference>
<evidence type="ECO:0000313" key="4">
    <source>
        <dbReference type="Proteomes" id="UP000622166"/>
    </source>
</evidence>